<protein>
    <submittedName>
        <fullName evidence="1">Uncharacterized protein</fullName>
    </submittedName>
</protein>
<proteinExistence type="predicted"/>
<gene>
    <name evidence="1" type="ORF">MNBD_NITROSPIRAE02-338</name>
</gene>
<feature type="non-terminal residue" evidence="1">
    <location>
        <position position="1"/>
    </location>
</feature>
<accession>A0A3B1D0P6</accession>
<sequence>QITVVYTQTLLREILQGGRKEA</sequence>
<organism evidence="1">
    <name type="scientific">hydrothermal vent metagenome</name>
    <dbReference type="NCBI Taxonomy" id="652676"/>
    <lineage>
        <taxon>unclassified sequences</taxon>
        <taxon>metagenomes</taxon>
        <taxon>ecological metagenomes</taxon>
    </lineage>
</organism>
<dbReference type="EMBL" id="UOGH01000125">
    <property type="protein sequence ID" value="VAX29568.1"/>
    <property type="molecule type" value="Genomic_DNA"/>
</dbReference>
<dbReference type="AlphaFoldDB" id="A0A3B1D0P6"/>
<name>A0A3B1D0P6_9ZZZZ</name>
<reference evidence="1" key="1">
    <citation type="submission" date="2018-06" db="EMBL/GenBank/DDBJ databases">
        <authorList>
            <person name="Zhirakovskaya E."/>
        </authorList>
    </citation>
    <scope>NUCLEOTIDE SEQUENCE</scope>
</reference>
<evidence type="ECO:0000313" key="1">
    <source>
        <dbReference type="EMBL" id="VAX29568.1"/>
    </source>
</evidence>